<dbReference type="GO" id="GO:0000976">
    <property type="term" value="F:transcription cis-regulatory region binding"/>
    <property type="evidence" value="ECO:0007669"/>
    <property type="project" value="TreeGrafter"/>
</dbReference>
<evidence type="ECO:0000313" key="5">
    <source>
        <dbReference type="EMBL" id="KGH29386.1"/>
    </source>
</evidence>
<keyword evidence="3" id="KW-0804">Transcription</keyword>
<dbReference type="Gene3D" id="1.10.10.60">
    <property type="entry name" value="Homeodomain-like"/>
    <property type="match status" value="1"/>
</dbReference>
<evidence type="ECO:0000256" key="1">
    <source>
        <dbReference type="ARBA" id="ARBA00023015"/>
    </source>
</evidence>
<dbReference type="RefSeq" id="WP_034369276.1">
    <property type="nucleotide sequence ID" value="NZ_AWOR01000046.1"/>
</dbReference>
<dbReference type="PANTHER" id="PTHR47894:SF1">
    <property type="entry name" value="HTH-TYPE TRANSCRIPTIONAL REGULATOR VQSM"/>
    <property type="match status" value="1"/>
</dbReference>
<evidence type="ECO:0000259" key="4">
    <source>
        <dbReference type="PROSITE" id="PS01124"/>
    </source>
</evidence>
<organism evidence="5 6">
    <name type="scientific">Comamonas testosteroni</name>
    <name type="common">Pseudomonas testosteroni</name>
    <dbReference type="NCBI Taxonomy" id="285"/>
    <lineage>
        <taxon>Bacteria</taxon>
        <taxon>Pseudomonadati</taxon>
        <taxon>Pseudomonadota</taxon>
        <taxon>Betaproteobacteria</taxon>
        <taxon>Burkholderiales</taxon>
        <taxon>Comamonadaceae</taxon>
        <taxon>Comamonas</taxon>
    </lineage>
</organism>
<dbReference type="SUPFAM" id="SSF46689">
    <property type="entry name" value="Homeodomain-like"/>
    <property type="match status" value="1"/>
</dbReference>
<dbReference type="Proteomes" id="UP000029553">
    <property type="component" value="Unassembled WGS sequence"/>
</dbReference>
<dbReference type="GO" id="GO:0005829">
    <property type="term" value="C:cytosol"/>
    <property type="evidence" value="ECO:0007669"/>
    <property type="project" value="TreeGrafter"/>
</dbReference>
<keyword evidence="1" id="KW-0805">Transcription regulation</keyword>
<name>A0A096FG91_COMTE</name>
<dbReference type="Pfam" id="PF12625">
    <property type="entry name" value="Arabinose_bd"/>
    <property type="match status" value="1"/>
</dbReference>
<proteinExistence type="predicted"/>
<gene>
    <name evidence="5" type="ORF">P353_12000</name>
</gene>
<dbReference type="SMART" id="SM00342">
    <property type="entry name" value="HTH_ARAC"/>
    <property type="match status" value="1"/>
</dbReference>
<evidence type="ECO:0000313" key="6">
    <source>
        <dbReference type="Proteomes" id="UP000029553"/>
    </source>
</evidence>
<reference evidence="5 6" key="1">
    <citation type="submission" date="2013-09" db="EMBL/GenBank/DDBJ databases">
        <title>High correlation between genotypes and phenotypes of environmental bacteria Comamonas testosteroni strains.</title>
        <authorList>
            <person name="Liu L."/>
            <person name="Zhu W."/>
            <person name="Xia X."/>
            <person name="Xu B."/>
            <person name="Luo M."/>
            <person name="Wang G."/>
        </authorList>
    </citation>
    <scope>NUCLEOTIDE SEQUENCE [LARGE SCALE GENOMIC DNA]</scope>
    <source>
        <strain evidence="5 6">JL40</strain>
    </source>
</reference>
<dbReference type="Pfam" id="PF12833">
    <property type="entry name" value="HTH_18"/>
    <property type="match status" value="1"/>
</dbReference>
<dbReference type="PROSITE" id="PS01124">
    <property type="entry name" value="HTH_ARAC_FAMILY_2"/>
    <property type="match status" value="1"/>
</dbReference>
<sequence length="337" mass="36978">MKTRKTIPYTVSIELVRGIVQSIERKGHAPETFLLQAGIAPKLLEQAGARVSSDQYIALMWRVISALNDEALGLFSRPLKRGSLELIARVASAEHTVQGALERMCEVHNLLQDDVEVSLLVRADEAAICVRSLSSQSPANFLYEYLLRILWRIASWLMGGGLKVRQFDFVFARPDYVRDYGEAFPAPMCFGQTVAAFWFEAGLLRRVCRRDESALRSFVASWPAAAVIPARAGNEVAALVHAYLQQSRPHWVGLEATAAALHMSAPTLQRKLSAAGTSFQVIKDGLRRDIAISRLGSSTVSFATLAADLGFADAAAFQRAFKGWTGSPPGLYRVRAA</sequence>
<evidence type="ECO:0000256" key="2">
    <source>
        <dbReference type="ARBA" id="ARBA00023125"/>
    </source>
</evidence>
<dbReference type="GO" id="GO:0003700">
    <property type="term" value="F:DNA-binding transcription factor activity"/>
    <property type="evidence" value="ECO:0007669"/>
    <property type="project" value="InterPro"/>
</dbReference>
<keyword evidence="2" id="KW-0238">DNA-binding</keyword>
<accession>A0A096FG91</accession>
<dbReference type="InterPro" id="IPR009057">
    <property type="entry name" value="Homeodomain-like_sf"/>
</dbReference>
<dbReference type="AlphaFoldDB" id="A0A096FG91"/>
<evidence type="ECO:0000256" key="3">
    <source>
        <dbReference type="ARBA" id="ARBA00023163"/>
    </source>
</evidence>
<dbReference type="InterPro" id="IPR032687">
    <property type="entry name" value="AraC-type_N"/>
</dbReference>
<feature type="domain" description="HTH araC/xylS-type" evidence="4">
    <location>
        <begin position="234"/>
        <end position="335"/>
    </location>
</feature>
<comment type="caution">
    <text evidence="5">The sequence shown here is derived from an EMBL/GenBank/DDBJ whole genome shotgun (WGS) entry which is preliminary data.</text>
</comment>
<dbReference type="EMBL" id="AWOR01000046">
    <property type="protein sequence ID" value="KGH29386.1"/>
    <property type="molecule type" value="Genomic_DNA"/>
</dbReference>
<dbReference type="PANTHER" id="PTHR47894">
    <property type="entry name" value="HTH-TYPE TRANSCRIPTIONAL REGULATOR GADX"/>
    <property type="match status" value="1"/>
</dbReference>
<dbReference type="InterPro" id="IPR018060">
    <property type="entry name" value="HTH_AraC"/>
</dbReference>
<protein>
    <submittedName>
        <fullName evidence="5">AraC family transcriptional regulator</fullName>
    </submittedName>
</protein>